<evidence type="ECO:0000259" key="2">
    <source>
        <dbReference type="Pfam" id="PF01757"/>
    </source>
</evidence>
<feature type="transmembrane region" description="Helical" evidence="1">
    <location>
        <begin position="6"/>
        <end position="25"/>
    </location>
</feature>
<feature type="transmembrane region" description="Helical" evidence="1">
    <location>
        <begin position="112"/>
        <end position="134"/>
    </location>
</feature>
<feature type="domain" description="Acyltransferase 3" evidence="2">
    <location>
        <begin position="10"/>
        <end position="161"/>
    </location>
</feature>
<keyword evidence="1" id="KW-1133">Transmembrane helix</keyword>
<dbReference type="InterPro" id="IPR002656">
    <property type="entry name" value="Acyl_transf_3_dom"/>
</dbReference>
<feature type="transmembrane region" description="Helical" evidence="1">
    <location>
        <begin position="146"/>
        <end position="165"/>
    </location>
</feature>
<reference evidence="3 4" key="1">
    <citation type="submission" date="2020-03" db="EMBL/GenBank/DDBJ databases">
        <title>Whole genome shotgun sequence of Phytohabitans houttuyneae NBRC 108639.</title>
        <authorList>
            <person name="Komaki H."/>
            <person name="Tamura T."/>
        </authorList>
    </citation>
    <scope>NUCLEOTIDE SEQUENCE [LARGE SCALE GENOMIC DNA]</scope>
    <source>
        <strain evidence="3 4">NBRC 108639</strain>
    </source>
</reference>
<dbReference type="InterPro" id="IPR050623">
    <property type="entry name" value="Glucan_succinyl_AcylTrfase"/>
</dbReference>
<evidence type="ECO:0000313" key="3">
    <source>
        <dbReference type="EMBL" id="GFJ83260.1"/>
    </source>
</evidence>
<keyword evidence="1" id="KW-0812">Transmembrane</keyword>
<dbReference type="RefSeq" id="WP_173065490.1">
    <property type="nucleotide sequence ID" value="NZ_BAABGO010000020.1"/>
</dbReference>
<dbReference type="PANTHER" id="PTHR36927">
    <property type="entry name" value="BLR4337 PROTEIN"/>
    <property type="match status" value="1"/>
</dbReference>
<sequence length="179" mass="19899">MEEAYAGWSRWGYLLFFLYGFALAADDRFRTAMRRDAVPAAVVGVLLLLGSGAALGLAGGEPFTDMNPLAILARVLFGLAGWCWLVAILGLLDRRRPRPPRPGRPPRRLVAYLAAAALPVYILHQPILVAVAYFVVRWHAPIPVKYTAIVVISFAVIFAVYDLAVRRTRVTRFLFGMRD</sequence>
<feature type="transmembrane region" description="Helical" evidence="1">
    <location>
        <begin position="37"/>
        <end position="59"/>
    </location>
</feature>
<name>A0A6V8KIL4_9ACTN</name>
<dbReference type="PANTHER" id="PTHR36927:SF3">
    <property type="entry name" value="GLUCANS BIOSYNTHESIS PROTEIN C"/>
    <property type="match status" value="1"/>
</dbReference>
<keyword evidence="4" id="KW-1185">Reference proteome</keyword>
<feature type="transmembrane region" description="Helical" evidence="1">
    <location>
        <begin position="71"/>
        <end position="92"/>
    </location>
</feature>
<accession>A0A6V8KIL4</accession>
<keyword evidence="1" id="KW-0472">Membrane</keyword>
<dbReference type="Pfam" id="PF01757">
    <property type="entry name" value="Acyl_transf_3"/>
    <property type="match status" value="1"/>
</dbReference>
<evidence type="ECO:0000313" key="4">
    <source>
        <dbReference type="Proteomes" id="UP000482800"/>
    </source>
</evidence>
<gene>
    <name evidence="3" type="ORF">Phou_074400</name>
</gene>
<evidence type="ECO:0000256" key="1">
    <source>
        <dbReference type="SAM" id="Phobius"/>
    </source>
</evidence>
<comment type="caution">
    <text evidence="3">The sequence shown here is derived from an EMBL/GenBank/DDBJ whole genome shotgun (WGS) entry which is preliminary data.</text>
</comment>
<proteinExistence type="predicted"/>
<dbReference type="Proteomes" id="UP000482800">
    <property type="component" value="Unassembled WGS sequence"/>
</dbReference>
<organism evidence="3 4">
    <name type="scientific">Phytohabitans houttuyneae</name>
    <dbReference type="NCBI Taxonomy" id="1076126"/>
    <lineage>
        <taxon>Bacteria</taxon>
        <taxon>Bacillati</taxon>
        <taxon>Actinomycetota</taxon>
        <taxon>Actinomycetes</taxon>
        <taxon>Micromonosporales</taxon>
        <taxon>Micromonosporaceae</taxon>
    </lineage>
</organism>
<dbReference type="AlphaFoldDB" id="A0A6V8KIL4"/>
<dbReference type="EMBL" id="BLPF01000003">
    <property type="protein sequence ID" value="GFJ83260.1"/>
    <property type="molecule type" value="Genomic_DNA"/>
</dbReference>
<dbReference type="GO" id="GO:0016747">
    <property type="term" value="F:acyltransferase activity, transferring groups other than amino-acyl groups"/>
    <property type="evidence" value="ECO:0007669"/>
    <property type="project" value="InterPro"/>
</dbReference>
<reference evidence="3 4" key="2">
    <citation type="submission" date="2020-03" db="EMBL/GenBank/DDBJ databases">
        <authorList>
            <person name="Ichikawa N."/>
            <person name="Kimura A."/>
            <person name="Kitahashi Y."/>
            <person name="Uohara A."/>
        </authorList>
    </citation>
    <scope>NUCLEOTIDE SEQUENCE [LARGE SCALE GENOMIC DNA]</scope>
    <source>
        <strain evidence="3 4">NBRC 108639</strain>
    </source>
</reference>
<protein>
    <recommendedName>
        <fullName evidence="2">Acyltransferase 3 domain-containing protein</fullName>
    </recommendedName>
</protein>